<dbReference type="EMBL" id="MN739122">
    <property type="protein sequence ID" value="QHS89962.1"/>
    <property type="molecule type" value="Genomic_DNA"/>
</dbReference>
<evidence type="ECO:0000313" key="1">
    <source>
        <dbReference type="EMBL" id="QHS89962.1"/>
    </source>
</evidence>
<proteinExistence type="predicted"/>
<dbReference type="GO" id="GO:0031593">
    <property type="term" value="F:polyubiquitin modification-dependent protein binding"/>
    <property type="evidence" value="ECO:0007669"/>
    <property type="project" value="TreeGrafter"/>
</dbReference>
<sequence>MIQSDEFENESKIYDRCGINIRAISVEFCTDESRYNEPDSHFIQIPEKMFNKFLSKKDISKPLYIGIRNTKDESKCLYFGRVEPSIETSNSSSNMCLLPGWVMDRLIIDRYGDYVDIVLLSDGISIKTLDYIKIRGNVSSYVKWSNIKEKFEDKLSSYNCVNLNDVLYIDDIMFTIVELKDIYGNNLLYGSTFQGEVKLDFDLPDDLREKEKIELKKLEDERIRRTVENKQKNGFDEKIELKKRSNIMTFSDLENLKDKKEENKNIEYFKGTGNKLTDENIVIKKITREERALLLEERFKKMKEEK</sequence>
<dbReference type="PANTHER" id="PTHR12555">
    <property type="entry name" value="UBIQUITIN FUSION DEGRADATON PROTEIN 1"/>
    <property type="match status" value="1"/>
</dbReference>
<dbReference type="AlphaFoldDB" id="A0A6C0BD81"/>
<dbReference type="GO" id="GO:0006511">
    <property type="term" value="P:ubiquitin-dependent protein catabolic process"/>
    <property type="evidence" value="ECO:0007669"/>
    <property type="project" value="InterPro"/>
</dbReference>
<organism evidence="1">
    <name type="scientific">viral metagenome</name>
    <dbReference type="NCBI Taxonomy" id="1070528"/>
    <lineage>
        <taxon>unclassified sequences</taxon>
        <taxon>metagenomes</taxon>
        <taxon>organismal metagenomes</taxon>
    </lineage>
</organism>
<dbReference type="GO" id="GO:0034098">
    <property type="term" value="C:VCP-NPL4-UFD1 AAA ATPase complex"/>
    <property type="evidence" value="ECO:0007669"/>
    <property type="project" value="TreeGrafter"/>
</dbReference>
<dbReference type="PANTHER" id="PTHR12555:SF13">
    <property type="entry name" value="UBIQUITIN RECOGNITION FACTOR IN ER-ASSOCIATED DEGRADATION PROTEIN 1"/>
    <property type="match status" value="1"/>
</dbReference>
<accession>A0A6C0BD81</accession>
<protein>
    <submittedName>
        <fullName evidence="1">Uncharacterized protein</fullName>
    </submittedName>
</protein>
<dbReference type="InterPro" id="IPR004854">
    <property type="entry name" value="Ufd1-like"/>
</dbReference>
<dbReference type="GO" id="GO:0036503">
    <property type="term" value="P:ERAD pathway"/>
    <property type="evidence" value="ECO:0007669"/>
    <property type="project" value="TreeGrafter"/>
</dbReference>
<name>A0A6C0BD81_9ZZZZ</name>
<reference evidence="1" key="1">
    <citation type="journal article" date="2020" name="Nature">
        <title>Giant virus diversity and host interactions through global metagenomics.</title>
        <authorList>
            <person name="Schulz F."/>
            <person name="Roux S."/>
            <person name="Paez-Espino D."/>
            <person name="Jungbluth S."/>
            <person name="Walsh D.A."/>
            <person name="Denef V.J."/>
            <person name="McMahon K.D."/>
            <person name="Konstantinidis K.T."/>
            <person name="Eloe-Fadrosh E.A."/>
            <person name="Kyrpides N.C."/>
            <person name="Woyke T."/>
        </authorList>
    </citation>
    <scope>NUCLEOTIDE SEQUENCE</scope>
    <source>
        <strain evidence="1">GVMAG-M-3300010160-4</strain>
    </source>
</reference>